<dbReference type="GO" id="GO:0045944">
    <property type="term" value="P:positive regulation of transcription by RNA polymerase II"/>
    <property type="evidence" value="ECO:0007669"/>
    <property type="project" value="TreeGrafter"/>
</dbReference>
<evidence type="ECO:0000313" key="8">
    <source>
        <dbReference type="Proteomes" id="UP000515156"/>
    </source>
</evidence>
<keyword evidence="8" id="KW-1185">Reference proteome</keyword>
<feature type="region of interest" description="Disordered" evidence="6">
    <location>
        <begin position="38"/>
        <end position="77"/>
    </location>
</feature>
<evidence type="ECO:0000256" key="5">
    <source>
        <dbReference type="ARBA" id="ARBA00023242"/>
    </source>
</evidence>
<dbReference type="PANTHER" id="PTHR13763">
    <property type="entry name" value="BREAST CANCER TYPE 1 SUSCEPTIBILITY PROTEIN BRCA1"/>
    <property type="match status" value="1"/>
</dbReference>
<dbReference type="GO" id="GO:0043009">
    <property type="term" value="P:chordate embryonic development"/>
    <property type="evidence" value="ECO:0007669"/>
    <property type="project" value="TreeGrafter"/>
</dbReference>
<comment type="subcellular location">
    <subcellularLocation>
        <location evidence="1">Nucleus</location>
    </subcellularLocation>
</comment>
<dbReference type="GO" id="GO:0004842">
    <property type="term" value="F:ubiquitin-protein transferase activity"/>
    <property type="evidence" value="ECO:0007669"/>
    <property type="project" value="TreeGrafter"/>
</dbReference>
<keyword evidence="2" id="KW-0677">Repeat</keyword>
<name>A0A6P7X375_9AMPH</name>
<organism evidence="8 9">
    <name type="scientific">Microcaecilia unicolor</name>
    <dbReference type="NCBI Taxonomy" id="1415580"/>
    <lineage>
        <taxon>Eukaryota</taxon>
        <taxon>Metazoa</taxon>
        <taxon>Chordata</taxon>
        <taxon>Craniata</taxon>
        <taxon>Vertebrata</taxon>
        <taxon>Euteleostomi</taxon>
        <taxon>Amphibia</taxon>
        <taxon>Gymnophiona</taxon>
        <taxon>Siphonopidae</taxon>
        <taxon>Microcaecilia</taxon>
    </lineage>
</organism>
<dbReference type="RefSeq" id="XP_030045000.1">
    <property type="nucleotide sequence ID" value="XM_030189140.1"/>
</dbReference>
<dbReference type="PANTHER" id="PTHR13763:SF0">
    <property type="entry name" value="BREAST CANCER TYPE 1 SUSCEPTIBILITY PROTEIN"/>
    <property type="match status" value="1"/>
</dbReference>
<evidence type="ECO:0000256" key="7">
    <source>
        <dbReference type="SAM" id="SignalP"/>
    </source>
</evidence>
<evidence type="ECO:0000256" key="2">
    <source>
        <dbReference type="ARBA" id="ARBA00022737"/>
    </source>
</evidence>
<dbReference type="GO" id="GO:0070531">
    <property type="term" value="C:BRCA1-A complex"/>
    <property type="evidence" value="ECO:0007669"/>
    <property type="project" value="TreeGrafter"/>
</dbReference>
<dbReference type="GeneID" id="115459296"/>
<dbReference type="GO" id="GO:0031436">
    <property type="term" value="C:BRCA1-BARD1 complex"/>
    <property type="evidence" value="ECO:0007669"/>
    <property type="project" value="TreeGrafter"/>
</dbReference>
<gene>
    <name evidence="9" type="primary">LOC115459296</name>
</gene>
<sequence length="303" mass="32869">MVFSFSLVVVQCVGVILPEEKASFSTWDTQQKKQCIPADGGLATRDDFNKNSQDANNARSPTPPLTPLETQPKERKMPEVARLSIHLLKELKDSISQEDSSYPEKQHKGQERGNQSAACSLASGNTNKRDADDKLNSRNLHCSKGHPPAGDVSSAAKPSSCQPGDELTSPCIPRVASRNSSGESEQKMLTPTLMGVTGFKSPVVVTKRKLSLVASGLNQSELLLVQRFTRKTQSVFSNQITGGTTHVIMKTGSAMHQFLCAGFFRGAGDGLNEKERVSFSKENGDKDINACLYEMFPSHAQGP</sequence>
<feature type="compositionally biased region" description="Basic and acidic residues" evidence="6">
    <location>
        <begin position="127"/>
        <end position="136"/>
    </location>
</feature>
<dbReference type="AlphaFoldDB" id="A0A6P7X375"/>
<keyword evidence="4" id="KW-0234">DNA repair</keyword>
<keyword evidence="7" id="KW-0732">Signal</keyword>
<proteinExistence type="predicted"/>
<dbReference type="GO" id="GO:0007095">
    <property type="term" value="P:mitotic G2 DNA damage checkpoint signaling"/>
    <property type="evidence" value="ECO:0007669"/>
    <property type="project" value="TreeGrafter"/>
</dbReference>
<accession>A0A6P7X375</accession>
<evidence type="ECO:0000256" key="1">
    <source>
        <dbReference type="ARBA" id="ARBA00004123"/>
    </source>
</evidence>
<reference evidence="9" key="1">
    <citation type="submission" date="2025-08" db="UniProtKB">
        <authorList>
            <consortium name="RefSeq"/>
        </authorList>
    </citation>
    <scope>IDENTIFICATION</scope>
</reference>
<dbReference type="InterPro" id="IPR036420">
    <property type="entry name" value="BRCT_dom_sf"/>
</dbReference>
<keyword evidence="5" id="KW-0539">Nucleus</keyword>
<feature type="region of interest" description="Disordered" evidence="6">
    <location>
        <begin position="94"/>
        <end position="186"/>
    </location>
</feature>
<feature type="signal peptide" evidence="7">
    <location>
        <begin position="1"/>
        <end position="18"/>
    </location>
</feature>
<feature type="compositionally biased region" description="Polar residues" evidence="6">
    <location>
        <begin position="112"/>
        <end position="126"/>
    </location>
</feature>
<feature type="compositionally biased region" description="Polar residues" evidence="6">
    <location>
        <begin position="50"/>
        <end position="60"/>
    </location>
</feature>
<dbReference type="InParanoid" id="A0A6P7X375"/>
<evidence type="ECO:0000256" key="6">
    <source>
        <dbReference type="SAM" id="MobiDB-lite"/>
    </source>
</evidence>
<protein>
    <submittedName>
        <fullName evidence="9">Breast cancer type 1 susceptibility protein homolog</fullName>
    </submittedName>
</protein>
<dbReference type="OrthoDB" id="6105938at2759"/>
<evidence type="ECO:0000313" key="9">
    <source>
        <dbReference type="RefSeq" id="XP_030045000.1"/>
    </source>
</evidence>
<evidence type="ECO:0000256" key="3">
    <source>
        <dbReference type="ARBA" id="ARBA00022763"/>
    </source>
</evidence>
<dbReference type="Proteomes" id="UP000515156">
    <property type="component" value="Unplaced"/>
</dbReference>
<feature type="compositionally biased region" description="Basic and acidic residues" evidence="6">
    <location>
        <begin position="102"/>
        <end position="111"/>
    </location>
</feature>
<dbReference type="KEGG" id="muo:115459296"/>
<feature type="chain" id="PRO_5028296014" evidence="7">
    <location>
        <begin position="19"/>
        <end position="303"/>
    </location>
</feature>
<dbReference type="GO" id="GO:0000724">
    <property type="term" value="P:double-strand break repair via homologous recombination"/>
    <property type="evidence" value="ECO:0007669"/>
    <property type="project" value="TreeGrafter"/>
</dbReference>
<feature type="compositionally biased region" description="Polar residues" evidence="6">
    <location>
        <begin position="177"/>
        <end position="186"/>
    </location>
</feature>
<evidence type="ECO:0000256" key="4">
    <source>
        <dbReference type="ARBA" id="ARBA00023204"/>
    </source>
</evidence>
<dbReference type="InterPro" id="IPR031099">
    <property type="entry name" value="BRCA1-associated"/>
</dbReference>
<dbReference type="Gene3D" id="3.40.50.10190">
    <property type="entry name" value="BRCT domain"/>
    <property type="match status" value="1"/>
</dbReference>
<keyword evidence="3" id="KW-0227">DNA damage</keyword>